<comment type="caution">
    <text evidence="2">The sequence shown here is derived from an EMBL/GenBank/DDBJ whole genome shotgun (WGS) entry which is preliminary data.</text>
</comment>
<evidence type="ECO:0000313" key="3">
    <source>
        <dbReference type="Proteomes" id="UP001321018"/>
    </source>
</evidence>
<feature type="coiled-coil region" evidence="1">
    <location>
        <begin position="22"/>
        <end position="53"/>
    </location>
</feature>
<proteinExistence type="predicted"/>
<accession>A0AAP3E4G6</accession>
<reference evidence="2" key="1">
    <citation type="submission" date="2022-09" db="EMBL/GenBank/DDBJ databases">
        <title>Enrichment on poylsaccharides allowed isolation of novel metabolic and taxonomic groups of Haloarchaea.</title>
        <authorList>
            <person name="Sorokin D.Y."/>
            <person name="Elcheninov A.G."/>
            <person name="Khizhniak T.V."/>
            <person name="Kolganova T.V."/>
            <person name="Kublanov I.V."/>
        </authorList>
    </citation>
    <scope>NUCLEOTIDE SEQUENCE</scope>
    <source>
        <strain evidence="2">AArc-xg1-1</strain>
    </source>
</reference>
<gene>
    <name evidence="2" type="ORF">OB960_22280</name>
</gene>
<dbReference type="EMBL" id="JAOPKA010000022">
    <property type="protein sequence ID" value="MCU4744112.1"/>
    <property type="molecule type" value="Genomic_DNA"/>
</dbReference>
<sequence length="172" mass="20021">MKRRNVVVSESYLPYLWENDRIEEHEADNRTLRERLETCEDQLEQLKQQSELETEFRKRFKAIFDVDEPDGSCIAPLITGVDECPHGWPTADSYQQTPPHQPPRGTHGELWLRDGEPGAYSIHVSDLERDILAAYLDFADLHGLEVRFTAASWINPQRAVCVVFYPPEWRPE</sequence>
<evidence type="ECO:0000256" key="1">
    <source>
        <dbReference type="SAM" id="Coils"/>
    </source>
</evidence>
<keyword evidence="1" id="KW-0175">Coiled coil</keyword>
<dbReference type="RefSeq" id="WP_338005918.1">
    <property type="nucleotide sequence ID" value="NZ_JAOPKA010000022.1"/>
</dbReference>
<protein>
    <submittedName>
        <fullName evidence="2">Prefoldin subunit</fullName>
    </submittedName>
</protein>
<evidence type="ECO:0000313" key="2">
    <source>
        <dbReference type="EMBL" id="MCU4744112.1"/>
    </source>
</evidence>
<dbReference type="AlphaFoldDB" id="A0AAP3E4G6"/>
<organism evidence="2 3">
    <name type="scientific">Natronoglomus mannanivorans</name>
    <dbReference type="NCBI Taxonomy" id="2979990"/>
    <lineage>
        <taxon>Archaea</taxon>
        <taxon>Methanobacteriati</taxon>
        <taxon>Methanobacteriota</taxon>
        <taxon>Stenosarchaea group</taxon>
        <taxon>Halobacteria</taxon>
        <taxon>Halobacteriales</taxon>
        <taxon>Natrialbaceae</taxon>
        <taxon>Natronoglomus</taxon>
    </lineage>
</organism>
<dbReference type="Proteomes" id="UP001321018">
    <property type="component" value="Unassembled WGS sequence"/>
</dbReference>
<name>A0AAP3E4G6_9EURY</name>